<protein>
    <recommendedName>
        <fullName evidence="1">DUF6593 domain-containing protein</fullName>
    </recommendedName>
</protein>
<dbReference type="AlphaFoldDB" id="A0AAD7EBI8"/>
<gene>
    <name evidence="2" type="ORF">DFH08DRAFT_900583</name>
</gene>
<keyword evidence="3" id="KW-1185">Reference proteome</keyword>
<comment type="caution">
    <text evidence="2">The sequence shown here is derived from an EMBL/GenBank/DDBJ whole genome shotgun (WGS) entry which is preliminary data.</text>
</comment>
<evidence type="ECO:0000313" key="3">
    <source>
        <dbReference type="Proteomes" id="UP001218218"/>
    </source>
</evidence>
<reference evidence="2" key="1">
    <citation type="submission" date="2023-03" db="EMBL/GenBank/DDBJ databases">
        <title>Massive genome expansion in bonnet fungi (Mycena s.s.) driven by repeated elements and novel gene families across ecological guilds.</title>
        <authorList>
            <consortium name="Lawrence Berkeley National Laboratory"/>
            <person name="Harder C.B."/>
            <person name="Miyauchi S."/>
            <person name="Viragh M."/>
            <person name="Kuo A."/>
            <person name="Thoen E."/>
            <person name="Andreopoulos B."/>
            <person name="Lu D."/>
            <person name="Skrede I."/>
            <person name="Drula E."/>
            <person name="Henrissat B."/>
            <person name="Morin E."/>
            <person name="Kohler A."/>
            <person name="Barry K."/>
            <person name="LaButti K."/>
            <person name="Morin E."/>
            <person name="Salamov A."/>
            <person name="Lipzen A."/>
            <person name="Mereny Z."/>
            <person name="Hegedus B."/>
            <person name="Baldrian P."/>
            <person name="Stursova M."/>
            <person name="Weitz H."/>
            <person name="Taylor A."/>
            <person name="Grigoriev I.V."/>
            <person name="Nagy L.G."/>
            <person name="Martin F."/>
            <person name="Kauserud H."/>
        </authorList>
    </citation>
    <scope>NUCLEOTIDE SEQUENCE</scope>
    <source>
        <strain evidence="2">CBHHK002</strain>
    </source>
</reference>
<dbReference type="EMBL" id="JARIHO010000086">
    <property type="protein sequence ID" value="KAJ7307954.1"/>
    <property type="molecule type" value="Genomic_DNA"/>
</dbReference>
<proteinExistence type="predicted"/>
<accession>A0AAD7EBI8</accession>
<dbReference type="Proteomes" id="UP001218218">
    <property type="component" value="Unassembled WGS sequence"/>
</dbReference>
<sequence>MDYELLVSASPPVHLTFSDNSMINATLYRDSHPVYTIATVSQGLNTEIQSSDTSELLARITRRSFLPDLITFPNHDGGKEMRLSKWMRRCMLPDGSHAHGVETEMGNCLLKKDPPCSSTGAVHRTRPRNAYRALGACNGHISFISGALPRNRELLPENYCRLHGLGVKMRNTEQTDSSRRWS</sequence>
<evidence type="ECO:0000259" key="1">
    <source>
        <dbReference type="Pfam" id="PF20236"/>
    </source>
</evidence>
<dbReference type="Pfam" id="PF20236">
    <property type="entry name" value="DUF6593"/>
    <property type="match status" value="1"/>
</dbReference>
<organism evidence="2 3">
    <name type="scientific">Mycena albidolilacea</name>
    <dbReference type="NCBI Taxonomy" id="1033008"/>
    <lineage>
        <taxon>Eukaryota</taxon>
        <taxon>Fungi</taxon>
        <taxon>Dikarya</taxon>
        <taxon>Basidiomycota</taxon>
        <taxon>Agaricomycotina</taxon>
        <taxon>Agaricomycetes</taxon>
        <taxon>Agaricomycetidae</taxon>
        <taxon>Agaricales</taxon>
        <taxon>Marasmiineae</taxon>
        <taxon>Mycenaceae</taxon>
        <taxon>Mycena</taxon>
    </lineage>
</organism>
<name>A0AAD7EBI8_9AGAR</name>
<feature type="domain" description="DUF6593" evidence="1">
    <location>
        <begin position="20"/>
        <end position="89"/>
    </location>
</feature>
<dbReference type="InterPro" id="IPR046528">
    <property type="entry name" value="DUF6593"/>
</dbReference>
<evidence type="ECO:0000313" key="2">
    <source>
        <dbReference type="EMBL" id="KAJ7307954.1"/>
    </source>
</evidence>